<dbReference type="Proteomes" id="UP000597338">
    <property type="component" value="Unassembled WGS sequence"/>
</dbReference>
<gene>
    <name evidence="1" type="ORF">GCM10011386_37720</name>
</gene>
<sequence>MMEKRDLKNGYAFRFPGTDDVLDELMEFIKTERECCDFFIFGLSVSGDKSEIWLELTGAAGAKDFITAELGF</sequence>
<evidence type="ECO:0000313" key="1">
    <source>
        <dbReference type="EMBL" id="GGC42023.1"/>
    </source>
</evidence>
<accession>A0ABQ1MP34</accession>
<organism evidence="1 2">
    <name type="scientific">Parapedobacter defluvii</name>
    <dbReference type="NCBI Taxonomy" id="2045106"/>
    <lineage>
        <taxon>Bacteria</taxon>
        <taxon>Pseudomonadati</taxon>
        <taxon>Bacteroidota</taxon>
        <taxon>Sphingobacteriia</taxon>
        <taxon>Sphingobacteriales</taxon>
        <taxon>Sphingobacteriaceae</taxon>
        <taxon>Parapedobacter</taxon>
    </lineage>
</organism>
<comment type="caution">
    <text evidence="1">The sequence shown here is derived from an EMBL/GenBank/DDBJ whole genome shotgun (WGS) entry which is preliminary data.</text>
</comment>
<name>A0ABQ1MP34_9SPHI</name>
<keyword evidence="2" id="KW-1185">Reference proteome</keyword>
<evidence type="ECO:0000313" key="2">
    <source>
        <dbReference type="Proteomes" id="UP000597338"/>
    </source>
</evidence>
<protein>
    <submittedName>
        <fullName evidence="1">Uncharacterized protein</fullName>
    </submittedName>
</protein>
<reference evidence="2" key="1">
    <citation type="journal article" date="2019" name="Int. J. Syst. Evol. Microbiol.">
        <title>The Global Catalogue of Microorganisms (GCM) 10K type strain sequencing project: providing services to taxonomists for standard genome sequencing and annotation.</title>
        <authorList>
            <consortium name="The Broad Institute Genomics Platform"/>
            <consortium name="The Broad Institute Genome Sequencing Center for Infectious Disease"/>
            <person name="Wu L."/>
            <person name="Ma J."/>
        </authorList>
    </citation>
    <scope>NUCLEOTIDE SEQUENCE [LARGE SCALE GENOMIC DNA]</scope>
    <source>
        <strain evidence="2">CGMCC 1.15342</strain>
    </source>
</reference>
<dbReference type="EMBL" id="BMIK01000017">
    <property type="protein sequence ID" value="GGC42023.1"/>
    <property type="molecule type" value="Genomic_DNA"/>
</dbReference>
<proteinExistence type="predicted"/>